<reference evidence="2 3" key="1">
    <citation type="submission" date="2015-10" db="EMBL/GenBank/DDBJ databases">
        <authorList>
            <person name="Gilbert D.G."/>
        </authorList>
    </citation>
    <scope>NUCLEOTIDE SEQUENCE [LARGE SCALE GENOMIC DNA]</scope>
    <source>
        <strain evidence="2 3">NRRL B-16712</strain>
    </source>
</reference>
<evidence type="ECO:0000313" key="2">
    <source>
        <dbReference type="EMBL" id="KUL41419.1"/>
    </source>
</evidence>
<dbReference type="RefSeq" id="WP_067685203.1">
    <property type="nucleotide sequence ID" value="NZ_LLZH01000013.1"/>
</dbReference>
<dbReference type="AlphaFoldDB" id="A0A0X3V995"/>
<name>A0A0X3V995_9ACTN</name>
<gene>
    <name evidence="2" type="ORF">ADL15_03985</name>
</gene>
<sequence length="230" mass="25263">MTAPVAYPVRVDTRLDPGLSRWLWLVKWLLAIPHYVVLVFLWIAFLLLSVVAFFAILFTGRYPRGIFDFNLGVLRWGWRVSYYAYSALGTDRYPPFTLADVVDYPARLYVPYPERLSRGLVLVKWWLLALPHLIIVGFLAGGGAGFAANSDTASYSWTGGGLIGLLVLIAAIILAVTGTYPAGLYDFILGLNRWVLRVAAYTALMTDAYPPFRLDAGGTDPATAAVAPAG</sequence>
<proteinExistence type="predicted"/>
<dbReference type="Proteomes" id="UP000053244">
    <property type="component" value="Unassembled WGS sequence"/>
</dbReference>
<feature type="transmembrane region" description="Helical" evidence="1">
    <location>
        <begin position="125"/>
        <end position="148"/>
    </location>
</feature>
<comment type="caution">
    <text evidence="2">The sequence shown here is derived from an EMBL/GenBank/DDBJ whole genome shotgun (WGS) entry which is preliminary data.</text>
</comment>
<keyword evidence="3" id="KW-1185">Reference proteome</keyword>
<evidence type="ECO:0000313" key="3">
    <source>
        <dbReference type="Proteomes" id="UP000053244"/>
    </source>
</evidence>
<protein>
    <recommendedName>
        <fullName evidence="4">DUF4389 domain-containing protein</fullName>
    </recommendedName>
</protein>
<accession>A0A0X3V995</accession>
<dbReference type="InterPro" id="IPR025498">
    <property type="entry name" value="DUF4389"/>
</dbReference>
<feature type="transmembrane region" description="Helical" evidence="1">
    <location>
        <begin position="32"/>
        <end position="58"/>
    </location>
</feature>
<keyword evidence="1" id="KW-0472">Membrane</keyword>
<dbReference type="OrthoDB" id="156718at2"/>
<evidence type="ECO:0000256" key="1">
    <source>
        <dbReference type="SAM" id="Phobius"/>
    </source>
</evidence>
<dbReference type="Pfam" id="PF14333">
    <property type="entry name" value="DUF4389"/>
    <property type="match status" value="2"/>
</dbReference>
<organism evidence="2 3">
    <name type="scientific">Actinoplanes awajinensis subsp. mycoplanecinus</name>
    <dbReference type="NCBI Taxonomy" id="135947"/>
    <lineage>
        <taxon>Bacteria</taxon>
        <taxon>Bacillati</taxon>
        <taxon>Actinomycetota</taxon>
        <taxon>Actinomycetes</taxon>
        <taxon>Micromonosporales</taxon>
        <taxon>Micromonosporaceae</taxon>
        <taxon>Actinoplanes</taxon>
    </lineage>
</organism>
<keyword evidence="1" id="KW-1133">Transmembrane helix</keyword>
<keyword evidence="1" id="KW-0812">Transmembrane</keyword>
<dbReference type="EMBL" id="LLZH01000013">
    <property type="protein sequence ID" value="KUL41419.1"/>
    <property type="molecule type" value="Genomic_DNA"/>
</dbReference>
<feature type="transmembrane region" description="Helical" evidence="1">
    <location>
        <begin position="154"/>
        <end position="176"/>
    </location>
</feature>
<evidence type="ECO:0008006" key="4">
    <source>
        <dbReference type="Google" id="ProtNLM"/>
    </source>
</evidence>